<dbReference type="AlphaFoldDB" id="A0A1D1VAW1"/>
<accession>A0A1D1VAW1</accession>
<name>A0A1D1VAW1_RAMVA</name>
<proteinExistence type="predicted"/>
<reference evidence="1 2" key="1">
    <citation type="journal article" date="2016" name="Nat. Commun.">
        <title>Extremotolerant tardigrade genome and improved radiotolerance of human cultured cells by tardigrade-unique protein.</title>
        <authorList>
            <person name="Hashimoto T."/>
            <person name="Horikawa D.D."/>
            <person name="Saito Y."/>
            <person name="Kuwahara H."/>
            <person name="Kozuka-Hata H."/>
            <person name="Shin-I T."/>
            <person name="Minakuchi Y."/>
            <person name="Ohishi K."/>
            <person name="Motoyama A."/>
            <person name="Aizu T."/>
            <person name="Enomoto A."/>
            <person name="Kondo K."/>
            <person name="Tanaka S."/>
            <person name="Hara Y."/>
            <person name="Koshikawa S."/>
            <person name="Sagara H."/>
            <person name="Miura T."/>
            <person name="Yokobori S."/>
            <person name="Miyagawa K."/>
            <person name="Suzuki Y."/>
            <person name="Kubo T."/>
            <person name="Oyama M."/>
            <person name="Kohara Y."/>
            <person name="Fujiyama A."/>
            <person name="Arakawa K."/>
            <person name="Katayama T."/>
            <person name="Toyoda A."/>
            <person name="Kunieda T."/>
        </authorList>
    </citation>
    <scope>NUCLEOTIDE SEQUENCE [LARGE SCALE GENOMIC DNA]</scope>
    <source>
        <strain evidence="1 2">YOKOZUNA-1</strain>
    </source>
</reference>
<gene>
    <name evidence="1" type="primary">RvY_09875-1</name>
    <name evidence="1" type="synonym">RvY_09875.1</name>
    <name evidence="1" type="ORF">RvY_09875</name>
</gene>
<sequence length="99" mass="11115">MFTGRVNNSASDTFPSIRTCSQSDFLFLSTQAHKWQVFSQGKALSDGTPPATRKEAMERNGEMFTKFSAIATTMRNVSLRPFQPVSQTRCTRTMMLHSS</sequence>
<evidence type="ECO:0000313" key="1">
    <source>
        <dbReference type="EMBL" id="GAU98774.1"/>
    </source>
</evidence>
<protein>
    <submittedName>
        <fullName evidence="1">Uncharacterized protein</fullName>
    </submittedName>
</protein>
<comment type="caution">
    <text evidence="1">The sequence shown here is derived from an EMBL/GenBank/DDBJ whole genome shotgun (WGS) entry which is preliminary data.</text>
</comment>
<dbReference type="Proteomes" id="UP000186922">
    <property type="component" value="Unassembled WGS sequence"/>
</dbReference>
<organism evidence="1 2">
    <name type="scientific">Ramazzottius varieornatus</name>
    <name type="common">Water bear</name>
    <name type="synonym">Tardigrade</name>
    <dbReference type="NCBI Taxonomy" id="947166"/>
    <lineage>
        <taxon>Eukaryota</taxon>
        <taxon>Metazoa</taxon>
        <taxon>Ecdysozoa</taxon>
        <taxon>Tardigrada</taxon>
        <taxon>Eutardigrada</taxon>
        <taxon>Parachela</taxon>
        <taxon>Hypsibioidea</taxon>
        <taxon>Ramazzottiidae</taxon>
        <taxon>Ramazzottius</taxon>
    </lineage>
</organism>
<evidence type="ECO:0000313" key="2">
    <source>
        <dbReference type="Proteomes" id="UP000186922"/>
    </source>
</evidence>
<keyword evidence="2" id="KW-1185">Reference proteome</keyword>
<dbReference type="EMBL" id="BDGG01000005">
    <property type="protein sequence ID" value="GAU98774.1"/>
    <property type="molecule type" value="Genomic_DNA"/>
</dbReference>